<evidence type="ECO:0000313" key="2">
    <source>
        <dbReference type="EMBL" id="GFJ87488.1"/>
    </source>
</evidence>
<feature type="region of interest" description="Disordered" evidence="1">
    <location>
        <begin position="382"/>
        <end position="401"/>
    </location>
</feature>
<dbReference type="EMBL" id="BLPG01000001">
    <property type="protein sequence ID" value="GFJ87488.1"/>
    <property type="molecule type" value="Genomic_DNA"/>
</dbReference>
<feature type="region of interest" description="Disordered" evidence="1">
    <location>
        <begin position="320"/>
        <end position="339"/>
    </location>
</feature>
<feature type="region of interest" description="Disordered" evidence="1">
    <location>
        <begin position="292"/>
        <end position="314"/>
    </location>
</feature>
<name>A0A6V8KXS2_9ACTN</name>
<sequence length="610" mass="64428">MRVGVLVGRGHQPAGAGVETGERQRGEAQLGQVHLAQHGQPAAVRVLGDHQVGAVVAGRVPGRRPGRRKRPRDGIGELLGGAIDTDVRCPVPEDAVPPVLELGEGGPFGMGVFQRGDQPGHHLGQRRLDGARVTAEQIVEDCRVRVAEMPDEPARAVQHERHGRADVREEVGADHDVGVAFAVLHDGSAALGGGPGLAVGGGRGDGVERRVDVLQLLAQDPGVGGRRRHIGARPLEVVEHGQGTPPTGVVRQPVHLLAQGRRGVRADRDVEAPGHYAQVGELPQVPADVLDGGPPGGVAPAHLGGDGPRGPGAVAARRDLGEARREHDRRRAGSQHRAAVQAYVQREHRRKVAAQPEVVGERAGQGLHGPVLEHDDAVAHEARPRAQPDAPLAGVEDAPGRRTEEADRLVLGVVPLQVLRQLDLAALAALVPHARLTAGLAQPVDHGVQEARVLPDEGLAHSAVVHDAQHLPGDALQRGIPARTEPGRRAGIHIGQIGQPRALWFGEGRQSRQREPGTAQAEVAPHQPARRAQRQPQGRFVRRRVHAAHPDQPLSHKAHPADQSVAGRGRREGGRPARGENSPSLRGRCGRGGGRGHDGPASAVRRMVVK</sequence>
<reference evidence="2 3" key="1">
    <citation type="submission" date="2020-03" db="EMBL/GenBank/DDBJ databases">
        <title>Whole genome shotgun sequence of Phytohabitans rumicis NBRC 108638.</title>
        <authorList>
            <person name="Komaki H."/>
            <person name="Tamura T."/>
        </authorList>
    </citation>
    <scope>NUCLEOTIDE SEQUENCE [LARGE SCALE GENOMIC DNA]</scope>
    <source>
        <strain evidence="2 3">NBRC 108638</strain>
    </source>
</reference>
<comment type="caution">
    <text evidence="2">The sequence shown here is derived from an EMBL/GenBank/DDBJ whole genome shotgun (WGS) entry which is preliminary data.</text>
</comment>
<proteinExistence type="predicted"/>
<dbReference type="AlphaFoldDB" id="A0A6V8KXS2"/>
<protein>
    <submittedName>
        <fullName evidence="2">Uncharacterized protein</fullName>
    </submittedName>
</protein>
<evidence type="ECO:0000313" key="3">
    <source>
        <dbReference type="Proteomes" id="UP000482960"/>
    </source>
</evidence>
<dbReference type="Proteomes" id="UP000482960">
    <property type="component" value="Unassembled WGS sequence"/>
</dbReference>
<gene>
    <name evidence="2" type="ORF">Prum_011300</name>
</gene>
<reference evidence="2 3" key="2">
    <citation type="submission" date="2020-03" db="EMBL/GenBank/DDBJ databases">
        <authorList>
            <person name="Ichikawa N."/>
            <person name="Kimura A."/>
            <person name="Kitahashi Y."/>
            <person name="Uohara A."/>
        </authorList>
    </citation>
    <scope>NUCLEOTIDE SEQUENCE [LARGE SCALE GENOMIC DNA]</scope>
    <source>
        <strain evidence="2 3">NBRC 108638</strain>
    </source>
</reference>
<evidence type="ECO:0000256" key="1">
    <source>
        <dbReference type="SAM" id="MobiDB-lite"/>
    </source>
</evidence>
<feature type="compositionally biased region" description="Basic and acidic residues" evidence="1">
    <location>
        <begin position="320"/>
        <end position="331"/>
    </location>
</feature>
<feature type="region of interest" description="Disordered" evidence="1">
    <location>
        <begin position="60"/>
        <end position="79"/>
    </location>
</feature>
<feature type="region of interest" description="Disordered" evidence="1">
    <location>
        <begin position="508"/>
        <end position="610"/>
    </location>
</feature>
<accession>A0A6V8KXS2</accession>
<feature type="region of interest" description="Disordered" evidence="1">
    <location>
        <begin position="1"/>
        <end position="26"/>
    </location>
</feature>
<organism evidence="2 3">
    <name type="scientific">Phytohabitans rumicis</name>
    <dbReference type="NCBI Taxonomy" id="1076125"/>
    <lineage>
        <taxon>Bacteria</taxon>
        <taxon>Bacillati</taxon>
        <taxon>Actinomycetota</taxon>
        <taxon>Actinomycetes</taxon>
        <taxon>Micromonosporales</taxon>
        <taxon>Micromonosporaceae</taxon>
    </lineage>
</organism>
<feature type="compositionally biased region" description="Basic residues" evidence="1">
    <location>
        <begin position="61"/>
        <end position="71"/>
    </location>
</feature>
<feature type="compositionally biased region" description="Basic and acidic residues" evidence="1">
    <location>
        <begin position="569"/>
        <end position="578"/>
    </location>
</feature>
<keyword evidence="3" id="KW-1185">Reference proteome</keyword>